<dbReference type="STRING" id="1121927.GOHSU_37_00370"/>
<dbReference type="InterPro" id="IPR002347">
    <property type="entry name" value="SDR_fam"/>
</dbReference>
<dbReference type="InterPro" id="IPR020904">
    <property type="entry name" value="Sc_DH/Rdtase_CS"/>
</dbReference>
<dbReference type="PANTHER" id="PTHR43669:SF3">
    <property type="entry name" value="ALCOHOL DEHYDROGENASE, PUTATIVE (AFU_ORTHOLOGUE AFUA_3G03445)-RELATED"/>
    <property type="match status" value="1"/>
</dbReference>
<reference evidence="3 4" key="1">
    <citation type="submission" date="2012-12" db="EMBL/GenBank/DDBJ databases">
        <title>Whole genome shotgun sequence of Gordonia hirsuta NBRC 16056.</title>
        <authorList>
            <person name="Isaki-Nakamura S."/>
            <person name="Hosoyama A."/>
            <person name="Tsuchikane K."/>
            <person name="Katsumata H."/>
            <person name="Baba S."/>
            <person name="Yamazaki S."/>
            <person name="Fujita N."/>
        </authorList>
    </citation>
    <scope>NUCLEOTIDE SEQUENCE [LARGE SCALE GENOMIC DNA]</scope>
    <source>
        <strain evidence="3 4">NBRC 16056</strain>
    </source>
</reference>
<dbReference type="PRINTS" id="PR00081">
    <property type="entry name" value="GDHRDH"/>
</dbReference>
<dbReference type="InterPro" id="IPR036291">
    <property type="entry name" value="NAD(P)-bd_dom_sf"/>
</dbReference>
<dbReference type="SUPFAM" id="SSF51735">
    <property type="entry name" value="NAD(P)-binding Rossmann-fold domains"/>
    <property type="match status" value="1"/>
</dbReference>
<evidence type="ECO:0000313" key="4">
    <source>
        <dbReference type="Proteomes" id="UP000053405"/>
    </source>
</evidence>
<proteinExistence type="inferred from homology"/>
<keyword evidence="2" id="KW-0560">Oxidoreductase</keyword>
<protein>
    <submittedName>
        <fullName evidence="3">Putative oxidoreductase</fullName>
    </submittedName>
</protein>
<dbReference type="CDD" id="cd05233">
    <property type="entry name" value="SDR_c"/>
    <property type="match status" value="1"/>
</dbReference>
<dbReference type="PANTHER" id="PTHR43669">
    <property type="entry name" value="5-KETO-D-GLUCONATE 5-REDUCTASE"/>
    <property type="match status" value="1"/>
</dbReference>
<comment type="caution">
    <text evidence="3">The sequence shown here is derived from an EMBL/GenBank/DDBJ whole genome shotgun (WGS) entry which is preliminary data.</text>
</comment>
<dbReference type="Gene3D" id="3.40.50.720">
    <property type="entry name" value="NAD(P)-binding Rossmann-like Domain"/>
    <property type="match status" value="1"/>
</dbReference>
<dbReference type="eggNOG" id="COG0300">
    <property type="taxonomic scope" value="Bacteria"/>
</dbReference>
<dbReference type="Proteomes" id="UP000053405">
    <property type="component" value="Unassembled WGS sequence"/>
</dbReference>
<gene>
    <name evidence="3" type="ORF">GOHSU_37_00370</name>
</gene>
<evidence type="ECO:0000313" key="3">
    <source>
        <dbReference type="EMBL" id="GAC58341.1"/>
    </source>
</evidence>
<dbReference type="EMBL" id="BANT01000037">
    <property type="protein sequence ID" value="GAC58341.1"/>
    <property type="molecule type" value="Genomic_DNA"/>
</dbReference>
<dbReference type="AlphaFoldDB" id="L7LC67"/>
<accession>L7LC67</accession>
<evidence type="ECO:0000256" key="1">
    <source>
        <dbReference type="ARBA" id="ARBA00006484"/>
    </source>
</evidence>
<sequence length="267" mass="27330">METMSAFDPAGSVAVVTGAGNGIGAALAEALGSRGAKVVVADLDAAGVERTVAAVETAGGTAVGVAGDAASESGIESLIAGATEAFGPIDAWFANAGIDRGRGLQASEADWESSFQVNVMAHVRAARALVPGWLESGGGRFVVTASAAGLLTMLGAPAYSVTKHGAVAFAEWLSATYRHRGIVVQAVCPQGVQTRMLDDSGPLQEILSHDSALTAEQVAADVLAALDGDDFLILPHPEVAEYYTARAGSTDRWIGGMNRIQQRLDEH</sequence>
<organism evidence="3 4">
    <name type="scientific">Gordonia hirsuta DSM 44140 = NBRC 16056</name>
    <dbReference type="NCBI Taxonomy" id="1121927"/>
    <lineage>
        <taxon>Bacteria</taxon>
        <taxon>Bacillati</taxon>
        <taxon>Actinomycetota</taxon>
        <taxon>Actinomycetes</taxon>
        <taxon>Mycobacteriales</taxon>
        <taxon>Gordoniaceae</taxon>
        <taxon>Gordonia</taxon>
    </lineage>
</organism>
<comment type="similarity">
    <text evidence="1">Belongs to the short-chain dehydrogenases/reductases (SDR) family.</text>
</comment>
<evidence type="ECO:0000256" key="2">
    <source>
        <dbReference type="ARBA" id="ARBA00023002"/>
    </source>
</evidence>
<dbReference type="PROSITE" id="PS00061">
    <property type="entry name" value="ADH_SHORT"/>
    <property type="match status" value="1"/>
</dbReference>
<dbReference type="GO" id="GO:0016491">
    <property type="term" value="F:oxidoreductase activity"/>
    <property type="evidence" value="ECO:0007669"/>
    <property type="project" value="UniProtKB-KW"/>
</dbReference>
<dbReference type="Pfam" id="PF00106">
    <property type="entry name" value="adh_short"/>
    <property type="match status" value="1"/>
</dbReference>
<keyword evidence="4" id="KW-1185">Reference proteome</keyword>
<name>L7LC67_9ACTN</name>